<evidence type="ECO:0000313" key="2">
    <source>
        <dbReference type="Proteomes" id="UP000006591"/>
    </source>
</evidence>
<evidence type="ECO:0000313" key="1">
    <source>
        <dbReference type="EnsemblPlants" id="ONIVA11G11210.1"/>
    </source>
</evidence>
<accession>A0A0E0J1A2</accession>
<reference evidence="1" key="1">
    <citation type="submission" date="2015-04" db="UniProtKB">
        <authorList>
            <consortium name="EnsemblPlants"/>
        </authorList>
    </citation>
    <scope>IDENTIFICATION</scope>
    <source>
        <strain evidence="1">SL10</strain>
    </source>
</reference>
<reference evidence="1" key="2">
    <citation type="submission" date="2018-04" db="EMBL/GenBank/DDBJ databases">
        <title>OnivRS2 (Oryza nivara Reference Sequence Version 2).</title>
        <authorList>
            <person name="Zhang J."/>
            <person name="Kudrna D."/>
            <person name="Lee S."/>
            <person name="Talag J."/>
            <person name="Rajasekar S."/>
            <person name="Welchert J."/>
            <person name="Hsing Y.-I."/>
            <person name="Wing R.A."/>
        </authorList>
    </citation>
    <scope>NUCLEOTIDE SEQUENCE [LARGE SCALE GENOMIC DNA]</scope>
    <source>
        <strain evidence="1">SL10</strain>
    </source>
</reference>
<keyword evidence="2" id="KW-1185">Reference proteome</keyword>
<dbReference type="Gramene" id="ONIVA11G11210.1">
    <property type="protein sequence ID" value="ONIVA11G11210.1"/>
    <property type="gene ID" value="ONIVA11G11210"/>
</dbReference>
<proteinExistence type="predicted"/>
<dbReference type="STRING" id="4536.A0A0E0J1A2"/>
<sequence>MVTPAPLGGWNFTPVQLVSFPEPLKVHGVVSPATTILVTKAPVIQPAASLKFQNERDAELDNAWSQDHPMGQVMEVNPDGMLALVPAIPDVSAPVPTAVSLVRKDKVQVSVQDPVQDPKVQEFLAKLGKIARSENPAHPFFYPMSGLNDKIDLLRKEKGTMHQFLASSSVPAAIHATNPFTTLVLPKTTMFDFAPLVGQEMSQPDFRFGIYKLFNKLLLEFILNVH</sequence>
<dbReference type="EnsemblPlants" id="ONIVA11G11210.1">
    <property type="protein sequence ID" value="ONIVA11G11210.1"/>
    <property type="gene ID" value="ONIVA11G11210"/>
</dbReference>
<dbReference type="AlphaFoldDB" id="A0A0E0J1A2"/>
<organism evidence="1">
    <name type="scientific">Oryza nivara</name>
    <name type="common">Indian wild rice</name>
    <name type="synonym">Oryza sativa f. spontanea</name>
    <dbReference type="NCBI Taxonomy" id="4536"/>
    <lineage>
        <taxon>Eukaryota</taxon>
        <taxon>Viridiplantae</taxon>
        <taxon>Streptophyta</taxon>
        <taxon>Embryophyta</taxon>
        <taxon>Tracheophyta</taxon>
        <taxon>Spermatophyta</taxon>
        <taxon>Magnoliopsida</taxon>
        <taxon>Liliopsida</taxon>
        <taxon>Poales</taxon>
        <taxon>Poaceae</taxon>
        <taxon>BOP clade</taxon>
        <taxon>Oryzoideae</taxon>
        <taxon>Oryzeae</taxon>
        <taxon>Oryzinae</taxon>
        <taxon>Oryza</taxon>
    </lineage>
</organism>
<protein>
    <submittedName>
        <fullName evidence="1">Uncharacterized protein</fullName>
    </submittedName>
</protein>
<name>A0A0E0J1A2_ORYNI</name>
<dbReference type="Proteomes" id="UP000006591">
    <property type="component" value="Chromosome 11"/>
</dbReference>
<dbReference type="HOGENOM" id="CLU_1226490_0_0_1"/>